<feature type="transmembrane region" description="Helical" evidence="2">
    <location>
        <begin position="6"/>
        <end position="24"/>
    </location>
</feature>
<comment type="caution">
    <text evidence="3">The sequence shown here is derived from an EMBL/GenBank/DDBJ whole genome shotgun (WGS) entry which is preliminary data.</text>
</comment>
<protein>
    <submittedName>
        <fullName evidence="3">Uncharacterized protein</fullName>
    </submittedName>
</protein>
<evidence type="ECO:0000313" key="4">
    <source>
        <dbReference type="Proteomes" id="UP000535182"/>
    </source>
</evidence>
<gene>
    <name evidence="3" type="ORF">HDF14_004637</name>
</gene>
<evidence type="ECO:0000313" key="3">
    <source>
        <dbReference type="EMBL" id="MBB5331000.1"/>
    </source>
</evidence>
<dbReference type="Proteomes" id="UP000535182">
    <property type="component" value="Unassembled WGS sequence"/>
</dbReference>
<evidence type="ECO:0000256" key="2">
    <source>
        <dbReference type="SAM" id="Phobius"/>
    </source>
</evidence>
<name>A0A9X0U6E6_9BACT</name>
<evidence type="ECO:0000256" key="1">
    <source>
        <dbReference type="SAM" id="MobiDB-lite"/>
    </source>
</evidence>
<dbReference type="AlphaFoldDB" id="A0A9X0U6E6"/>
<dbReference type="EMBL" id="JACHEB010000012">
    <property type="protein sequence ID" value="MBB5331000.1"/>
    <property type="molecule type" value="Genomic_DNA"/>
</dbReference>
<organism evidence="3 4">
    <name type="scientific">Tunturiibacter gelidiferens</name>
    <dbReference type="NCBI Taxonomy" id="3069689"/>
    <lineage>
        <taxon>Bacteria</taxon>
        <taxon>Pseudomonadati</taxon>
        <taxon>Acidobacteriota</taxon>
        <taxon>Terriglobia</taxon>
        <taxon>Terriglobales</taxon>
        <taxon>Acidobacteriaceae</taxon>
        <taxon>Tunturiibacter</taxon>
    </lineage>
</organism>
<keyword evidence="4" id="KW-1185">Reference proteome</keyword>
<keyword evidence="2" id="KW-0812">Transmembrane</keyword>
<keyword evidence="2" id="KW-0472">Membrane</keyword>
<accession>A0A9X0U6E6</accession>
<keyword evidence="2" id="KW-1133">Transmembrane helix</keyword>
<reference evidence="3 4" key="1">
    <citation type="submission" date="2020-08" db="EMBL/GenBank/DDBJ databases">
        <title>Genomic Encyclopedia of Type Strains, Phase IV (KMG-V): Genome sequencing to study the core and pangenomes of soil and plant-associated prokaryotes.</title>
        <authorList>
            <person name="Whitman W."/>
        </authorList>
    </citation>
    <scope>NUCLEOTIDE SEQUENCE [LARGE SCALE GENOMIC DNA]</scope>
    <source>
        <strain evidence="3 4">X5P2</strain>
    </source>
</reference>
<sequence>MLTIAFVAMIVALLVVGGVIALMMRDQRRKGHSGDAGNAAPATHGRASGFHSR</sequence>
<proteinExistence type="predicted"/>
<dbReference type="RefSeq" id="WP_183980870.1">
    <property type="nucleotide sequence ID" value="NZ_JACHEB010000012.1"/>
</dbReference>
<feature type="region of interest" description="Disordered" evidence="1">
    <location>
        <begin position="30"/>
        <end position="53"/>
    </location>
</feature>